<evidence type="ECO:0008006" key="4">
    <source>
        <dbReference type="Google" id="ProtNLM"/>
    </source>
</evidence>
<dbReference type="EMBL" id="LDRC01000030">
    <property type="protein sequence ID" value="KTR52455.1"/>
    <property type="molecule type" value="Genomic_DNA"/>
</dbReference>
<reference evidence="2 3" key="1">
    <citation type="journal article" date="2016" name="Front. Microbiol.">
        <title>Genomic Resource of Rice Seed Associated Bacteria.</title>
        <authorList>
            <person name="Midha S."/>
            <person name="Bansal K."/>
            <person name="Sharma S."/>
            <person name="Kumar N."/>
            <person name="Patil P.P."/>
            <person name="Chaudhry V."/>
            <person name="Patil P.B."/>
        </authorList>
    </citation>
    <scope>NUCLEOTIDE SEQUENCE [LARGE SCALE GENOMIC DNA]</scope>
    <source>
        <strain evidence="2 3">NS359</strain>
    </source>
</reference>
<protein>
    <recommendedName>
        <fullName evidence="4">Asparagine synthase</fullName>
    </recommendedName>
</protein>
<organism evidence="2 3">
    <name type="scientific">Curtobacterium oceanosedimentum</name>
    <dbReference type="NCBI Taxonomy" id="465820"/>
    <lineage>
        <taxon>Bacteria</taxon>
        <taxon>Bacillati</taxon>
        <taxon>Actinomycetota</taxon>
        <taxon>Actinomycetes</taxon>
        <taxon>Micrococcales</taxon>
        <taxon>Microbacteriaceae</taxon>
        <taxon>Curtobacterium</taxon>
    </lineage>
</organism>
<evidence type="ECO:0000313" key="3">
    <source>
        <dbReference type="Proteomes" id="UP000072763"/>
    </source>
</evidence>
<name>A0A147DRQ7_9MICO</name>
<dbReference type="Proteomes" id="UP000072763">
    <property type="component" value="Unassembled WGS sequence"/>
</dbReference>
<dbReference type="OrthoDB" id="5118185at2"/>
<sequence length="228" mass="25503">MALFGRRTRNDVRDRPVSQVELKRAVDEGFLIAKAAVTVAVANRIITNALRDQGYFDHAVIAEAARDELHRMAEEQRGDAARMREIRSTSSNKRGRSQHQHDYKRGDDLKLRTREATYEQLATMLDRRRDDQGFVDGIVLQARARAWDDIGTTVVGRLGWAQRPTEDYEIGRDERLQQMLDEDFAALLAEHPAGAEAPIATPADADEPDEGDGPEDGTDPADADIARP</sequence>
<feature type="compositionally biased region" description="Basic and acidic residues" evidence="1">
    <location>
        <begin position="74"/>
        <end position="87"/>
    </location>
</feature>
<dbReference type="RefSeq" id="WP_058749441.1">
    <property type="nucleotide sequence ID" value="NZ_LDRC01000030.1"/>
</dbReference>
<feature type="region of interest" description="Disordered" evidence="1">
    <location>
        <begin position="189"/>
        <end position="228"/>
    </location>
</feature>
<dbReference type="STRING" id="465820.NS263_12175"/>
<evidence type="ECO:0000256" key="1">
    <source>
        <dbReference type="SAM" id="MobiDB-lite"/>
    </source>
</evidence>
<feature type="compositionally biased region" description="Acidic residues" evidence="1">
    <location>
        <begin position="204"/>
        <end position="222"/>
    </location>
</feature>
<feature type="region of interest" description="Disordered" evidence="1">
    <location>
        <begin position="74"/>
        <end position="104"/>
    </location>
</feature>
<dbReference type="AlphaFoldDB" id="A0A147DRQ7"/>
<dbReference type="PATRIC" id="fig|465820.4.peg.1352"/>
<feature type="compositionally biased region" description="Low complexity" evidence="1">
    <location>
        <begin position="192"/>
        <end position="203"/>
    </location>
</feature>
<accession>A0A147DRQ7</accession>
<comment type="caution">
    <text evidence="2">The sequence shown here is derived from an EMBL/GenBank/DDBJ whole genome shotgun (WGS) entry which is preliminary data.</text>
</comment>
<evidence type="ECO:0000313" key="2">
    <source>
        <dbReference type="EMBL" id="KTR52455.1"/>
    </source>
</evidence>
<gene>
    <name evidence="2" type="ORF">NS359_06385</name>
</gene>
<proteinExistence type="predicted"/>